<gene>
    <name evidence="2" type="ORF">FAA86_23810</name>
</gene>
<dbReference type="Proteomes" id="UP000307378">
    <property type="component" value="Unassembled WGS sequence"/>
</dbReference>
<dbReference type="Pfam" id="PF18847">
    <property type="entry name" value="LPD29"/>
    <property type="match status" value="1"/>
</dbReference>
<accession>A0A4S8PKD9</accession>
<evidence type="ECO:0000313" key="2">
    <source>
        <dbReference type="EMBL" id="THV28929.1"/>
    </source>
</evidence>
<evidence type="ECO:0000313" key="3">
    <source>
        <dbReference type="Proteomes" id="UP000307378"/>
    </source>
</evidence>
<protein>
    <recommendedName>
        <fullName evidence="1">Large polyvalent protein associated domain-containing protein</fullName>
    </recommendedName>
</protein>
<feature type="domain" description="Large polyvalent protein associated" evidence="1">
    <location>
        <begin position="12"/>
        <end position="92"/>
    </location>
</feature>
<dbReference type="RefSeq" id="WP_136543739.1">
    <property type="nucleotide sequence ID" value="NZ_STGU01000038.1"/>
</dbReference>
<dbReference type="EMBL" id="STGU01000038">
    <property type="protein sequence ID" value="THV28929.1"/>
    <property type="molecule type" value="Genomic_DNA"/>
</dbReference>
<sequence>MSAVPTSNYRSISTPETAKLIRALMKKRFPEVKAKVHSHRYAGGSSIDVKVDFERSDNPERWDEIIGLLDGFSGQGFDGMIDMTFYKHSWLNPDGTATLAKHTGTQGSGGSYEAVDNPAPDEKSEFVHFHANHVFLSYDWSSAR</sequence>
<comment type="caution">
    <text evidence="2">The sequence shown here is derived from an EMBL/GenBank/DDBJ whole genome shotgun (WGS) entry which is preliminary data.</text>
</comment>
<name>A0A4S8PKD9_9HYPH</name>
<organism evidence="2 3">
    <name type="scientific">Rhizobium rosettiformans W3</name>
    <dbReference type="NCBI Taxonomy" id="538378"/>
    <lineage>
        <taxon>Bacteria</taxon>
        <taxon>Pseudomonadati</taxon>
        <taxon>Pseudomonadota</taxon>
        <taxon>Alphaproteobacteria</taxon>
        <taxon>Hyphomicrobiales</taxon>
        <taxon>Rhizobiaceae</taxon>
        <taxon>Rhizobium/Agrobacterium group</taxon>
        <taxon>Rhizobium</taxon>
    </lineage>
</organism>
<evidence type="ECO:0000259" key="1">
    <source>
        <dbReference type="Pfam" id="PF18847"/>
    </source>
</evidence>
<proteinExistence type="predicted"/>
<dbReference type="InterPro" id="IPR041311">
    <property type="entry name" value="LPD29"/>
</dbReference>
<dbReference type="AlphaFoldDB" id="A0A4S8PKD9"/>
<reference evidence="2 3" key="1">
    <citation type="submission" date="2019-04" db="EMBL/GenBank/DDBJ databases">
        <title>genome sequence of strain W3.</title>
        <authorList>
            <person name="Gao J."/>
            <person name="Sun J."/>
        </authorList>
    </citation>
    <scope>NUCLEOTIDE SEQUENCE [LARGE SCALE GENOMIC DNA]</scope>
    <source>
        <strain evidence="2 3">W3</strain>
    </source>
</reference>